<sequence>MLCRPGADKVITAIVALSTRVLETLDREVCVKFYKDIAYLSYVKLLSGAQSNAGLEAGLVERWRDVIAKFKADSSKLTLSLRKINHESGSL</sequence>
<accession>A0A4C1UG11</accession>
<proteinExistence type="predicted"/>
<protein>
    <submittedName>
        <fullName evidence="1">Uncharacterized protein</fullName>
    </submittedName>
</protein>
<gene>
    <name evidence="1" type="ORF">EVAR_19537_1</name>
</gene>
<evidence type="ECO:0000313" key="1">
    <source>
        <dbReference type="EMBL" id="GBP25057.1"/>
    </source>
</evidence>
<reference evidence="1 2" key="1">
    <citation type="journal article" date="2019" name="Commun. Biol.">
        <title>The bagworm genome reveals a unique fibroin gene that provides high tensile strength.</title>
        <authorList>
            <person name="Kono N."/>
            <person name="Nakamura H."/>
            <person name="Ohtoshi R."/>
            <person name="Tomita M."/>
            <person name="Numata K."/>
            <person name="Arakawa K."/>
        </authorList>
    </citation>
    <scope>NUCLEOTIDE SEQUENCE [LARGE SCALE GENOMIC DNA]</scope>
</reference>
<name>A0A4C1UG11_EUMVA</name>
<dbReference type="EMBL" id="BGZK01000169">
    <property type="protein sequence ID" value="GBP25057.1"/>
    <property type="molecule type" value="Genomic_DNA"/>
</dbReference>
<comment type="caution">
    <text evidence="1">The sequence shown here is derived from an EMBL/GenBank/DDBJ whole genome shotgun (WGS) entry which is preliminary data.</text>
</comment>
<dbReference type="AlphaFoldDB" id="A0A4C1UG11"/>
<keyword evidence="2" id="KW-1185">Reference proteome</keyword>
<organism evidence="1 2">
    <name type="scientific">Eumeta variegata</name>
    <name type="common">Bagworm moth</name>
    <name type="synonym">Eumeta japonica</name>
    <dbReference type="NCBI Taxonomy" id="151549"/>
    <lineage>
        <taxon>Eukaryota</taxon>
        <taxon>Metazoa</taxon>
        <taxon>Ecdysozoa</taxon>
        <taxon>Arthropoda</taxon>
        <taxon>Hexapoda</taxon>
        <taxon>Insecta</taxon>
        <taxon>Pterygota</taxon>
        <taxon>Neoptera</taxon>
        <taxon>Endopterygota</taxon>
        <taxon>Lepidoptera</taxon>
        <taxon>Glossata</taxon>
        <taxon>Ditrysia</taxon>
        <taxon>Tineoidea</taxon>
        <taxon>Psychidae</taxon>
        <taxon>Oiketicinae</taxon>
        <taxon>Eumeta</taxon>
    </lineage>
</organism>
<evidence type="ECO:0000313" key="2">
    <source>
        <dbReference type="Proteomes" id="UP000299102"/>
    </source>
</evidence>
<dbReference type="Proteomes" id="UP000299102">
    <property type="component" value="Unassembled WGS sequence"/>
</dbReference>